<name>A0A6C0LM80_9ZZZZ</name>
<protein>
    <submittedName>
        <fullName evidence="2">Uncharacterized protein</fullName>
    </submittedName>
</protein>
<reference evidence="2" key="1">
    <citation type="journal article" date="2020" name="Nature">
        <title>Giant virus diversity and host interactions through global metagenomics.</title>
        <authorList>
            <person name="Schulz F."/>
            <person name="Roux S."/>
            <person name="Paez-Espino D."/>
            <person name="Jungbluth S."/>
            <person name="Walsh D.A."/>
            <person name="Denef V.J."/>
            <person name="McMahon K.D."/>
            <person name="Konstantinidis K.T."/>
            <person name="Eloe-Fadrosh E.A."/>
            <person name="Kyrpides N.C."/>
            <person name="Woyke T."/>
        </authorList>
    </citation>
    <scope>NUCLEOTIDE SEQUENCE</scope>
    <source>
        <strain evidence="2">GVMAG-M-3300027892-73</strain>
    </source>
</reference>
<feature type="compositionally biased region" description="Basic residues" evidence="1">
    <location>
        <begin position="82"/>
        <end position="107"/>
    </location>
</feature>
<feature type="region of interest" description="Disordered" evidence="1">
    <location>
        <begin position="14"/>
        <end position="107"/>
    </location>
</feature>
<evidence type="ECO:0000313" key="2">
    <source>
        <dbReference type="EMBL" id="QHU30801.1"/>
    </source>
</evidence>
<accession>A0A6C0LM80</accession>
<proteinExistence type="predicted"/>
<feature type="compositionally biased region" description="Polar residues" evidence="1">
    <location>
        <begin position="69"/>
        <end position="79"/>
    </location>
</feature>
<organism evidence="2">
    <name type="scientific">viral metagenome</name>
    <dbReference type="NCBI Taxonomy" id="1070528"/>
    <lineage>
        <taxon>unclassified sequences</taxon>
        <taxon>metagenomes</taxon>
        <taxon>organismal metagenomes</taxon>
    </lineage>
</organism>
<dbReference type="AlphaFoldDB" id="A0A6C0LM80"/>
<dbReference type="EMBL" id="MN740520">
    <property type="protein sequence ID" value="QHU30801.1"/>
    <property type="molecule type" value="Genomic_DNA"/>
</dbReference>
<sequence>MPPPMPPMPVYYSMNGSNPMPVPSSGMFGSMGKQSTATSKADAEKKATAAGQQNKLQLPPDAKMWGSNIKDNSFVVQFQNGGRRRKSRRGAKSRRNKTRRKTRRSRK</sequence>
<evidence type="ECO:0000256" key="1">
    <source>
        <dbReference type="SAM" id="MobiDB-lite"/>
    </source>
</evidence>